<proteinExistence type="predicted"/>
<keyword evidence="1" id="KW-0732">Signal</keyword>
<evidence type="ECO:0000313" key="2">
    <source>
        <dbReference type="EMBL" id="OWV33482.1"/>
    </source>
</evidence>
<comment type="caution">
    <text evidence="2">The sequence shown here is derived from an EMBL/GenBank/DDBJ whole genome shotgun (WGS) entry which is preliminary data.</text>
</comment>
<accession>A0A219B525</accession>
<dbReference type="RefSeq" id="WP_088712257.1">
    <property type="nucleotide sequence ID" value="NZ_NFZT01000001.1"/>
</dbReference>
<gene>
    <name evidence="2" type="ORF">B5C34_08425</name>
</gene>
<sequence>MRIFTFAALTCALLAAPAASQFTAEFPGDPRVWAQEQERRSAAHTPQLADLRSEALLRARWSKTMEACAAPPNITRLYGLQPAHADRTVANGILDDAFHGGWTFYAETDCAETPVVRYLYIAEKSGDHVMLVVNRGEVISTPSMMRETSALAGAEAYEAAKRLDPDCGVESVGMRQTSVLEADPALGPAVAGARFSGGWRELWDFTACARDMAVTVRFDTDGKGGTTARIEDVSLR</sequence>
<keyword evidence="3" id="KW-1185">Reference proteome</keyword>
<dbReference type="AlphaFoldDB" id="A0A219B525"/>
<evidence type="ECO:0000313" key="3">
    <source>
        <dbReference type="Proteomes" id="UP000198462"/>
    </source>
</evidence>
<protein>
    <recommendedName>
        <fullName evidence="4">Lipoprotein</fullName>
    </recommendedName>
</protein>
<organism evidence="2 3">
    <name type="scientific">Pacificimonas flava</name>
    <dbReference type="NCBI Taxonomy" id="1234595"/>
    <lineage>
        <taxon>Bacteria</taxon>
        <taxon>Pseudomonadati</taxon>
        <taxon>Pseudomonadota</taxon>
        <taxon>Alphaproteobacteria</taxon>
        <taxon>Sphingomonadales</taxon>
        <taxon>Sphingosinicellaceae</taxon>
        <taxon>Pacificimonas</taxon>
    </lineage>
</organism>
<dbReference type="OrthoDB" id="7594858at2"/>
<reference evidence="3" key="1">
    <citation type="submission" date="2017-05" db="EMBL/GenBank/DDBJ databases">
        <authorList>
            <person name="Lin X."/>
        </authorList>
    </citation>
    <scope>NUCLEOTIDE SEQUENCE [LARGE SCALE GENOMIC DNA]</scope>
    <source>
        <strain evidence="3">JLT2012</strain>
    </source>
</reference>
<feature type="signal peptide" evidence="1">
    <location>
        <begin position="1"/>
        <end position="24"/>
    </location>
</feature>
<dbReference type="EMBL" id="NFZT01000001">
    <property type="protein sequence ID" value="OWV33482.1"/>
    <property type="molecule type" value="Genomic_DNA"/>
</dbReference>
<feature type="chain" id="PRO_5013256648" description="Lipoprotein" evidence="1">
    <location>
        <begin position="25"/>
        <end position="236"/>
    </location>
</feature>
<name>A0A219B525_9SPHN</name>
<dbReference type="Proteomes" id="UP000198462">
    <property type="component" value="Unassembled WGS sequence"/>
</dbReference>
<evidence type="ECO:0000256" key="1">
    <source>
        <dbReference type="SAM" id="SignalP"/>
    </source>
</evidence>
<evidence type="ECO:0008006" key="4">
    <source>
        <dbReference type="Google" id="ProtNLM"/>
    </source>
</evidence>